<dbReference type="Pfam" id="PF05036">
    <property type="entry name" value="SPOR"/>
    <property type="match status" value="1"/>
</dbReference>
<gene>
    <name evidence="4" type="primary">rlpA</name>
    <name evidence="7" type="ORF">NCTC10672_01688</name>
</gene>
<dbReference type="InterPro" id="IPR034718">
    <property type="entry name" value="RlpA"/>
</dbReference>
<organism evidence="7 8">
    <name type="scientific">Haemophilus parainfluenzae</name>
    <dbReference type="NCBI Taxonomy" id="729"/>
    <lineage>
        <taxon>Bacteria</taxon>
        <taxon>Pseudomonadati</taxon>
        <taxon>Pseudomonadota</taxon>
        <taxon>Gammaproteobacteria</taxon>
        <taxon>Pasteurellales</taxon>
        <taxon>Pasteurellaceae</taxon>
        <taxon>Haemophilus</taxon>
    </lineage>
</organism>
<evidence type="ECO:0000256" key="5">
    <source>
        <dbReference type="RuleBase" id="RU003495"/>
    </source>
</evidence>
<dbReference type="CDD" id="cd22268">
    <property type="entry name" value="DPBB_RlpA-like"/>
    <property type="match status" value="1"/>
</dbReference>
<evidence type="ECO:0000313" key="7">
    <source>
        <dbReference type="EMBL" id="STP05721.1"/>
    </source>
</evidence>
<dbReference type="NCBIfam" id="TIGR00413">
    <property type="entry name" value="rlpA"/>
    <property type="match status" value="1"/>
</dbReference>
<evidence type="ECO:0000313" key="8">
    <source>
        <dbReference type="Proteomes" id="UP000254186"/>
    </source>
</evidence>
<dbReference type="PANTHER" id="PTHR34183">
    <property type="entry name" value="ENDOLYTIC PEPTIDOGLYCAN TRANSGLYCOSYLASE RLPA"/>
    <property type="match status" value="1"/>
</dbReference>
<accession>A0A377JJ53</accession>
<dbReference type="GO" id="GO:0008932">
    <property type="term" value="F:lytic endotransglycosylase activity"/>
    <property type="evidence" value="ECO:0007669"/>
    <property type="project" value="UniProtKB-UniRule"/>
</dbReference>
<protein>
    <recommendedName>
        <fullName evidence="4">Endolytic peptidoglycan transglycosylase RlpA</fullName>
        <ecNumber evidence="4">4.2.2.-</ecNumber>
    </recommendedName>
</protein>
<dbReference type="Proteomes" id="UP000254186">
    <property type="component" value="Unassembled WGS sequence"/>
</dbReference>
<dbReference type="InterPro" id="IPR036680">
    <property type="entry name" value="SPOR-like_sf"/>
</dbReference>
<keyword evidence="3 4" id="KW-0961">Cell wall biogenesis/degradation</keyword>
<proteinExistence type="inferred from homology"/>
<evidence type="ECO:0000256" key="4">
    <source>
        <dbReference type="HAMAP-Rule" id="MF_02071"/>
    </source>
</evidence>
<evidence type="ECO:0000256" key="1">
    <source>
        <dbReference type="ARBA" id="ARBA00022729"/>
    </source>
</evidence>
<dbReference type="GO" id="GO:0000270">
    <property type="term" value="P:peptidoglycan metabolic process"/>
    <property type="evidence" value="ECO:0007669"/>
    <property type="project" value="UniProtKB-UniRule"/>
</dbReference>
<keyword evidence="1 4" id="KW-0732">Signal</keyword>
<dbReference type="GO" id="GO:0042834">
    <property type="term" value="F:peptidoglycan binding"/>
    <property type="evidence" value="ECO:0007669"/>
    <property type="project" value="InterPro"/>
</dbReference>
<sequence length="286" mass="31620" precursor="true">MKLKNILKTTALFTLIMGFSLSSFADTPKMYGIQGDSLSIKTTIPTPQSYEVNGKTYTTQGDESKNYSKEGAASYYHNKFNGRKTANGERYDSSLFTAAHKTLPLNSYAVVTNLHNNRKVIVRINDRGPFSEKRIIDLSHSAAKELGLIARGTGHVRIEALHVDNQGQISGAGAKTLAKHAKTQEASDRLAINKNSEKKNQNSDSTSDAKTVFKLKLLALSSKNQAENIITKLALDDIKTEINQNGRNYEIHFGPIADQADINQLKTKLQKTINGQPVIVYTYKNQ</sequence>
<feature type="signal peptide" evidence="4">
    <location>
        <begin position="1"/>
        <end position="25"/>
    </location>
</feature>
<evidence type="ECO:0000256" key="3">
    <source>
        <dbReference type="ARBA" id="ARBA00023316"/>
    </source>
</evidence>
<dbReference type="GO" id="GO:0009279">
    <property type="term" value="C:cell outer membrane"/>
    <property type="evidence" value="ECO:0007669"/>
    <property type="project" value="TreeGrafter"/>
</dbReference>
<evidence type="ECO:0000259" key="6">
    <source>
        <dbReference type="PROSITE" id="PS51724"/>
    </source>
</evidence>
<dbReference type="PROSITE" id="PS51724">
    <property type="entry name" value="SPOR"/>
    <property type="match status" value="1"/>
</dbReference>
<dbReference type="AlphaFoldDB" id="A0A377JJ53"/>
<dbReference type="InterPro" id="IPR009009">
    <property type="entry name" value="RlpA-like_DPBB"/>
</dbReference>
<comment type="function">
    <text evidence="4">Lytic transglycosylase with a strong preference for naked glycan strands that lack stem peptides.</text>
</comment>
<reference evidence="7 8" key="1">
    <citation type="submission" date="2018-06" db="EMBL/GenBank/DDBJ databases">
        <authorList>
            <consortium name="Pathogen Informatics"/>
            <person name="Doyle S."/>
        </authorList>
    </citation>
    <scope>NUCLEOTIDE SEQUENCE [LARGE SCALE GENOMIC DNA]</scope>
    <source>
        <strain evidence="7 8">NCTC10672</strain>
    </source>
</reference>
<dbReference type="Gene3D" id="2.40.40.10">
    <property type="entry name" value="RlpA-like domain"/>
    <property type="match status" value="1"/>
</dbReference>
<dbReference type="InterPro" id="IPR007730">
    <property type="entry name" value="SPOR-like_dom"/>
</dbReference>
<dbReference type="Pfam" id="PF03330">
    <property type="entry name" value="DPBB_1"/>
    <property type="match status" value="1"/>
</dbReference>
<dbReference type="EMBL" id="UGHY01000002">
    <property type="protein sequence ID" value="STP05721.1"/>
    <property type="molecule type" value="Genomic_DNA"/>
</dbReference>
<dbReference type="SUPFAM" id="SSF50685">
    <property type="entry name" value="Barwin-like endoglucanases"/>
    <property type="match status" value="1"/>
</dbReference>
<name>A0A377JJ53_HAEPA</name>
<dbReference type="RefSeq" id="WP_115180447.1">
    <property type="nucleotide sequence ID" value="NZ_UGHY01000002.1"/>
</dbReference>
<dbReference type="HAMAP" id="MF_02071">
    <property type="entry name" value="RlpA"/>
    <property type="match status" value="1"/>
</dbReference>
<dbReference type="InterPro" id="IPR012997">
    <property type="entry name" value="RplA"/>
</dbReference>
<dbReference type="PANTHER" id="PTHR34183:SF1">
    <property type="entry name" value="ENDOLYTIC PEPTIDOGLYCAN TRANSGLYCOSYLASE RLPA"/>
    <property type="match status" value="1"/>
</dbReference>
<dbReference type="GO" id="GO:0071555">
    <property type="term" value="P:cell wall organization"/>
    <property type="evidence" value="ECO:0007669"/>
    <property type="project" value="UniProtKB-KW"/>
</dbReference>
<dbReference type="Gene3D" id="3.30.70.1070">
    <property type="entry name" value="Sporulation related repeat"/>
    <property type="match status" value="1"/>
</dbReference>
<dbReference type="InterPro" id="IPR036908">
    <property type="entry name" value="RlpA-like_sf"/>
</dbReference>
<keyword evidence="2 4" id="KW-0456">Lyase</keyword>
<dbReference type="EC" id="4.2.2.-" evidence="4"/>
<feature type="domain" description="SPOR" evidence="6">
    <location>
        <begin position="207"/>
        <end position="282"/>
    </location>
</feature>
<comment type="similarity">
    <text evidence="4 5">Belongs to the RlpA family.</text>
</comment>
<feature type="chain" id="PRO_5017091018" description="Endolytic peptidoglycan transglycosylase RlpA" evidence="4">
    <location>
        <begin position="26"/>
        <end position="286"/>
    </location>
</feature>
<dbReference type="SUPFAM" id="SSF110997">
    <property type="entry name" value="Sporulation related repeat"/>
    <property type="match status" value="1"/>
</dbReference>
<evidence type="ECO:0000256" key="2">
    <source>
        <dbReference type="ARBA" id="ARBA00023239"/>
    </source>
</evidence>